<feature type="region of interest" description="Disordered" evidence="4">
    <location>
        <begin position="590"/>
        <end position="609"/>
    </location>
</feature>
<proteinExistence type="predicted"/>
<feature type="compositionally biased region" description="Low complexity" evidence="4">
    <location>
        <begin position="291"/>
        <end position="306"/>
    </location>
</feature>
<evidence type="ECO:0000313" key="7">
    <source>
        <dbReference type="Proteomes" id="UP001145021"/>
    </source>
</evidence>
<feature type="compositionally biased region" description="Polar residues" evidence="4">
    <location>
        <begin position="475"/>
        <end position="491"/>
    </location>
</feature>
<feature type="compositionally biased region" description="Polar residues" evidence="4">
    <location>
        <begin position="264"/>
        <end position="273"/>
    </location>
</feature>
<dbReference type="GO" id="GO:0045944">
    <property type="term" value="P:positive regulation of transcription by RNA polymerase II"/>
    <property type="evidence" value="ECO:0007669"/>
    <property type="project" value="TreeGrafter"/>
</dbReference>
<dbReference type="AlphaFoldDB" id="A0A9W8CJK5"/>
<keyword evidence="1" id="KW-0238">DNA-binding</keyword>
<comment type="caution">
    <text evidence="6">The sequence shown here is derived from an EMBL/GenBank/DDBJ whole genome shotgun (WGS) entry which is preliminary data.</text>
</comment>
<evidence type="ECO:0000259" key="5">
    <source>
        <dbReference type="PROSITE" id="PS50888"/>
    </source>
</evidence>
<feature type="compositionally biased region" description="Low complexity" evidence="4">
    <location>
        <begin position="18"/>
        <end position="37"/>
    </location>
</feature>
<keyword evidence="7" id="KW-1185">Reference proteome</keyword>
<feature type="region of interest" description="Disordered" evidence="4">
    <location>
        <begin position="240"/>
        <end position="316"/>
    </location>
</feature>
<dbReference type="GO" id="GO:0003700">
    <property type="term" value="F:DNA-binding transcription factor activity"/>
    <property type="evidence" value="ECO:0007669"/>
    <property type="project" value="TreeGrafter"/>
</dbReference>
<dbReference type="GO" id="GO:0003677">
    <property type="term" value="F:DNA binding"/>
    <property type="evidence" value="ECO:0007669"/>
    <property type="project" value="UniProtKB-KW"/>
</dbReference>
<evidence type="ECO:0000256" key="3">
    <source>
        <dbReference type="SAM" id="Coils"/>
    </source>
</evidence>
<organism evidence="6 7">
    <name type="scientific">Coemansia asiatica</name>
    <dbReference type="NCBI Taxonomy" id="1052880"/>
    <lineage>
        <taxon>Eukaryota</taxon>
        <taxon>Fungi</taxon>
        <taxon>Fungi incertae sedis</taxon>
        <taxon>Zoopagomycota</taxon>
        <taxon>Kickxellomycotina</taxon>
        <taxon>Kickxellomycetes</taxon>
        <taxon>Kickxellales</taxon>
        <taxon>Kickxellaceae</taxon>
        <taxon>Coemansia</taxon>
    </lineage>
</organism>
<feature type="compositionally biased region" description="Polar residues" evidence="4">
    <location>
        <begin position="594"/>
        <end position="605"/>
    </location>
</feature>
<feature type="region of interest" description="Disordered" evidence="4">
    <location>
        <begin position="1"/>
        <end position="37"/>
    </location>
</feature>
<keyword evidence="2" id="KW-0539">Nucleus</keyword>
<dbReference type="PANTHER" id="PTHR10328">
    <property type="entry name" value="PROTEIN MAX MYC-ASSOCIATED FACTOR X"/>
    <property type="match status" value="1"/>
</dbReference>
<dbReference type="InterPro" id="IPR011598">
    <property type="entry name" value="bHLH_dom"/>
</dbReference>
<gene>
    <name evidence="6" type="ORF">LPJ64_003942</name>
</gene>
<dbReference type="SUPFAM" id="SSF47459">
    <property type="entry name" value="HLH, helix-loop-helix DNA-binding domain"/>
    <property type="match status" value="1"/>
</dbReference>
<feature type="region of interest" description="Disordered" evidence="4">
    <location>
        <begin position="427"/>
        <end position="446"/>
    </location>
</feature>
<feature type="domain" description="BHLH" evidence="5">
    <location>
        <begin position="780"/>
        <end position="831"/>
    </location>
</feature>
<dbReference type="Gene3D" id="4.10.280.10">
    <property type="entry name" value="Helix-loop-helix DNA-binding domain"/>
    <property type="match status" value="1"/>
</dbReference>
<feature type="compositionally biased region" description="Low complexity" evidence="4">
    <location>
        <begin position="692"/>
        <end position="707"/>
    </location>
</feature>
<dbReference type="SMART" id="SM00353">
    <property type="entry name" value="HLH"/>
    <property type="match status" value="1"/>
</dbReference>
<sequence>MVKQPNNSDKQGASAAISGQQSQTRQHQQHQQSSSHSVLIAGSGISMVSSMSPLAIGLEGLTEQQTAEVVELLTPFMSPTGTPAFSAANSMQQTLVSHPATPLVLGQTGFASTNGAFVAAAAAAVSAGNQQRRAEETNVFSPLTSPALMPQPGSNRAVAGVYGFGLPMNDASGFKTQHQLTLELQQQQQQQHQQQHQQVHNISSAVSSMMSSAAVSMPPPSPSITAEHMLRRQQQMFFEKYQRQQQQNQQGMQSSPSFSSNSPIFTYSPSFSGTGRLAVPGSGGSGRSRRNTNNSANTAAAAAAASPHHHPYRGGSNMSIAAAVQAGRKPAAQNRPIDADEFQLDTLSDQSFAAAVVASLQNTPVQLPLQETMAAAAAVSASIAGLNLPDAMVTSASTALGITTTNTAAMDLDQQLAASIAGNSKNRTLHQLNPQGGTAVSRDSVSEDHATAGLTVAQQLDKILGSAQQQQQQQAEGNNNPSNEVAQSNLQPSSAVAMTATPASLMNLPLSAHHLPHTSTGEIISPEPAQETPTLISNPAASMQQAADKAIAATLAELTRTIPTTTTPLLDFITQSAPMTELMHPPLPPPLQIGPSSTEASGSLQKNKRMRRKSVSIALLSEPAICGGTAAAAAASAGGVAKSRRNGAVDSARGRRRSRLTPLISPRPTPLVPSTLKGISPGMSPQTGPLISPALAPLNSQSSLQQSRQHAESTPGSSTATPQMRPRPMIAATSTTNIVGLEADVVTRLATKSNYQNIMEGNSELLGLKYHKEFKTGLEKRRTNHKQAEQKRRDSLKQCFEQLKDRLSDLDPKLVSKIYLLKKANSLIDSLKRSNEVLANAAREKGVDVDGLLAMNIFDEDNEDDADGPDEDEEDMAIEEQVEAE</sequence>
<dbReference type="PROSITE" id="PS50888">
    <property type="entry name" value="BHLH"/>
    <property type="match status" value="1"/>
</dbReference>
<feature type="compositionally biased region" description="Polar residues" evidence="4">
    <location>
        <begin position="1"/>
        <end position="11"/>
    </location>
</feature>
<evidence type="ECO:0000313" key="6">
    <source>
        <dbReference type="EMBL" id="KAJ1644376.1"/>
    </source>
</evidence>
<accession>A0A9W8CJK5</accession>
<evidence type="ECO:0000256" key="1">
    <source>
        <dbReference type="ARBA" id="ARBA00023125"/>
    </source>
</evidence>
<protein>
    <recommendedName>
        <fullName evidence="5">BHLH domain-containing protein</fullName>
    </recommendedName>
</protein>
<dbReference type="InterPro" id="IPR036638">
    <property type="entry name" value="HLH_DNA-bd_sf"/>
</dbReference>
<dbReference type="GO" id="GO:0090575">
    <property type="term" value="C:RNA polymerase II transcription regulator complex"/>
    <property type="evidence" value="ECO:0007669"/>
    <property type="project" value="TreeGrafter"/>
</dbReference>
<feature type="region of interest" description="Disordered" evidence="4">
    <location>
        <begin position="465"/>
        <end position="491"/>
    </location>
</feature>
<feature type="region of interest" description="Disordered" evidence="4">
    <location>
        <begin position="858"/>
        <end position="885"/>
    </location>
</feature>
<feature type="compositionally biased region" description="Polar residues" evidence="4">
    <location>
        <begin position="712"/>
        <end position="722"/>
    </location>
</feature>
<feature type="region of interest" description="Disordered" evidence="4">
    <location>
        <begin position="512"/>
        <end position="532"/>
    </location>
</feature>
<feature type="compositionally biased region" description="Low complexity" evidence="4">
    <location>
        <begin position="240"/>
        <end position="263"/>
    </location>
</feature>
<reference evidence="6" key="1">
    <citation type="submission" date="2022-07" db="EMBL/GenBank/DDBJ databases">
        <title>Phylogenomic reconstructions and comparative analyses of Kickxellomycotina fungi.</title>
        <authorList>
            <person name="Reynolds N.K."/>
            <person name="Stajich J.E."/>
            <person name="Barry K."/>
            <person name="Grigoriev I.V."/>
            <person name="Crous P."/>
            <person name="Smith M.E."/>
        </authorList>
    </citation>
    <scope>NUCLEOTIDE SEQUENCE</scope>
    <source>
        <strain evidence="6">NBRC 105413</strain>
    </source>
</reference>
<dbReference type="PANTHER" id="PTHR10328:SF15">
    <property type="entry name" value="BHLH TRANSCRIPTION FACTOR"/>
    <property type="match status" value="1"/>
</dbReference>
<dbReference type="GO" id="GO:0046983">
    <property type="term" value="F:protein dimerization activity"/>
    <property type="evidence" value="ECO:0007669"/>
    <property type="project" value="InterPro"/>
</dbReference>
<dbReference type="EMBL" id="JANBOH010000170">
    <property type="protein sequence ID" value="KAJ1644376.1"/>
    <property type="molecule type" value="Genomic_DNA"/>
</dbReference>
<dbReference type="Pfam" id="PF00010">
    <property type="entry name" value="HLH"/>
    <property type="match status" value="1"/>
</dbReference>
<name>A0A9W8CJK5_9FUNG</name>
<dbReference type="Proteomes" id="UP001145021">
    <property type="component" value="Unassembled WGS sequence"/>
</dbReference>
<feature type="coiled-coil region" evidence="3">
    <location>
        <begin position="786"/>
        <end position="841"/>
    </location>
</feature>
<evidence type="ECO:0000256" key="4">
    <source>
        <dbReference type="SAM" id="MobiDB-lite"/>
    </source>
</evidence>
<keyword evidence="3" id="KW-0175">Coiled coil</keyword>
<feature type="compositionally biased region" description="Polar residues" evidence="4">
    <location>
        <begin position="427"/>
        <end position="443"/>
    </location>
</feature>
<evidence type="ECO:0000256" key="2">
    <source>
        <dbReference type="ARBA" id="ARBA00023242"/>
    </source>
</evidence>
<feature type="region of interest" description="Disordered" evidence="4">
    <location>
        <begin position="635"/>
        <end position="727"/>
    </location>
</feature>